<name>A0ABR3YQE0_9PEZI</name>
<feature type="compositionally biased region" description="Basic and acidic residues" evidence="1">
    <location>
        <begin position="318"/>
        <end position="328"/>
    </location>
</feature>
<reference evidence="2 3" key="1">
    <citation type="journal article" date="2024" name="IMA Fungus">
        <title>IMA Genome - F19 : A genome assembly and annotation guide to empower mycologists, including annotated draft genome sequences of Ceratocystis pirilliformis, Diaporthe australafricana, Fusarium ophioides, Paecilomyces lecythidis, and Sporothrix stenoceras.</title>
        <authorList>
            <person name="Aylward J."/>
            <person name="Wilson A.M."/>
            <person name="Visagie C.M."/>
            <person name="Spraker J."/>
            <person name="Barnes I."/>
            <person name="Buitendag C."/>
            <person name="Ceriani C."/>
            <person name="Del Mar Angel L."/>
            <person name="du Plessis D."/>
            <person name="Fuchs T."/>
            <person name="Gasser K."/>
            <person name="Kramer D."/>
            <person name="Li W."/>
            <person name="Munsamy K."/>
            <person name="Piso A."/>
            <person name="Price J.L."/>
            <person name="Sonnekus B."/>
            <person name="Thomas C."/>
            <person name="van der Nest A."/>
            <person name="van Dijk A."/>
            <person name="van Heerden A."/>
            <person name="van Vuuren N."/>
            <person name="Yilmaz N."/>
            <person name="Duong T.A."/>
            <person name="van der Merwe N.A."/>
            <person name="Wingfield M.J."/>
            <person name="Wingfield B.D."/>
        </authorList>
    </citation>
    <scope>NUCLEOTIDE SEQUENCE [LARGE SCALE GENOMIC DNA]</scope>
    <source>
        <strain evidence="2 3">CMW 5346</strain>
    </source>
</reference>
<protein>
    <recommendedName>
        <fullName evidence="4">BZIP domain-containing protein</fullName>
    </recommendedName>
</protein>
<feature type="region of interest" description="Disordered" evidence="1">
    <location>
        <begin position="112"/>
        <end position="142"/>
    </location>
</feature>
<organism evidence="2 3">
    <name type="scientific">Sporothrix stenoceras</name>
    <dbReference type="NCBI Taxonomy" id="5173"/>
    <lineage>
        <taxon>Eukaryota</taxon>
        <taxon>Fungi</taxon>
        <taxon>Dikarya</taxon>
        <taxon>Ascomycota</taxon>
        <taxon>Pezizomycotina</taxon>
        <taxon>Sordariomycetes</taxon>
        <taxon>Sordariomycetidae</taxon>
        <taxon>Ophiostomatales</taxon>
        <taxon>Ophiostomataceae</taxon>
        <taxon>Sporothrix</taxon>
    </lineage>
</organism>
<dbReference type="EMBL" id="JAWCUI010000061">
    <property type="protein sequence ID" value="KAL1890523.1"/>
    <property type="molecule type" value="Genomic_DNA"/>
</dbReference>
<accession>A0ABR3YQE0</accession>
<dbReference type="Proteomes" id="UP001583186">
    <property type="component" value="Unassembled WGS sequence"/>
</dbReference>
<evidence type="ECO:0000256" key="1">
    <source>
        <dbReference type="SAM" id="MobiDB-lite"/>
    </source>
</evidence>
<evidence type="ECO:0008006" key="4">
    <source>
        <dbReference type="Google" id="ProtNLM"/>
    </source>
</evidence>
<feature type="region of interest" description="Disordered" evidence="1">
    <location>
        <begin position="15"/>
        <end position="34"/>
    </location>
</feature>
<evidence type="ECO:0000313" key="2">
    <source>
        <dbReference type="EMBL" id="KAL1890523.1"/>
    </source>
</evidence>
<evidence type="ECO:0000313" key="3">
    <source>
        <dbReference type="Proteomes" id="UP001583186"/>
    </source>
</evidence>
<comment type="caution">
    <text evidence="2">The sequence shown here is derived from an EMBL/GenBank/DDBJ whole genome shotgun (WGS) entry which is preliminary data.</text>
</comment>
<feature type="region of interest" description="Disordered" evidence="1">
    <location>
        <begin position="262"/>
        <end position="294"/>
    </location>
</feature>
<feature type="compositionally biased region" description="Basic and acidic residues" evidence="1">
    <location>
        <begin position="367"/>
        <end position="376"/>
    </location>
</feature>
<feature type="compositionally biased region" description="Low complexity" evidence="1">
    <location>
        <begin position="377"/>
        <end position="402"/>
    </location>
</feature>
<sequence>MSNANDARALREAQLSPNAAAAAAPANAETSNNETVMITSNDGETFYAGRGLAGHFHHQSNEHEDHSNIAAAAAAFPTAKATSWTDEDAYAAYRGNSNTATANDTNIAYSPYGTNLNGTQEPDAHLPANDDTSHGNSTGDDAPTYVAPADFSTAFYGPMGLDSEVTTDEDAAQQATSHMYSSTNFYGQDELQDRMTNDNNNDDADAGHYCGHDELADNFTADAMPSTYLAPPNFTGSFYGSDELEQASSTDFFSGYNQDHRADLWSDQPAPPSYETVEPHSEPTATPSFNPSVPIKSGETLLEIKLEPLPARHFESHEAEEAIHEDPARSSTSTKPKPKRTAKNELMLNAVRTRRRQTKSAMGARAAAEKATKKAAEQVADQAVDQTDDQATSAAAAADPCT</sequence>
<keyword evidence="3" id="KW-1185">Reference proteome</keyword>
<proteinExistence type="predicted"/>
<gene>
    <name evidence="2" type="ORF">Sste5346_008191</name>
</gene>
<feature type="region of interest" description="Disordered" evidence="1">
    <location>
        <begin position="318"/>
        <end position="402"/>
    </location>
</feature>
<feature type="compositionally biased region" description="Low complexity" evidence="1">
    <location>
        <begin position="16"/>
        <end position="34"/>
    </location>
</feature>